<organism evidence="1 2">
    <name type="scientific">Roseivirga spongicola</name>
    <dbReference type="NCBI Taxonomy" id="333140"/>
    <lineage>
        <taxon>Bacteria</taxon>
        <taxon>Pseudomonadati</taxon>
        <taxon>Bacteroidota</taxon>
        <taxon>Cytophagia</taxon>
        <taxon>Cytophagales</taxon>
        <taxon>Roseivirgaceae</taxon>
        <taxon>Roseivirga</taxon>
    </lineage>
</organism>
<dbReference type="OrthoDB" id="677051at2"/>
<dbReference type="InterPro" id="IPR022551">
    <property type="entry name" value="BrxC"/>
</dbReference>
<keyword evidence="2" id="KW-1185">Reference proteome</keyword>
<dbReference type="AlphaFoldDB" id="A0A150XIQ1"/>
<dbReference type="Proteomes" id="UP000075606">
    <property type="component" value="Unassembled WGS sequence"/>
</dbReference>
<comment type="caution">
    <text evidence="1">The sequence shown here is derived from an EMBL/GenBank/DDBJ whole genome shotgun (WGS) entry which is preliminary data.</text>
</comment>
<dbReference type="Pfam" id="PF11009">
    <property type="entry name" value="BrxC"/>
    <property type="match status" value="1"/>
</dbReference>
<evidence type="ECO:0000313" key="1">
    <source>
        <dbReference type="EMBL" id="KYG78545.1"/>
    </source>
</evidence>
<reference evidence="1 2" key="1">
    <citation type="submission" date="2016-01" db="EMBL/GenBank/DDBJ databases">
        <title>Genome sequencing of Roseivirga spongicola UST030701-084.</title>
        <authorList>
            <person name="Selvaratnam C."/>
            <person name="Thevarajoo S."/>
            <person name="Goh K.M."/>
            <person name="Ee R."/>
            <person name="Chan K.-G."/>
            <person name="Chong C.S."/>
        </authorList>
    </citation>
    <scope>NUCLEOTIDE SEQUENCE [LARGE SCALE GENOMIC DNA]</scope>
    <source>
        <strain evidence="1 2">UST030701-084</strain>
    </source>
</reference>
<sequence>MDWQKLTTIEQLQSLKEESKTQPVLIFKHSIRCSISSMALSRLEREWSEELNKITPYYLDLITYRQISNAVETEFGVYHESPQMIVLNGGEVVFDASHMSISTEPLKKWA</sequence>
<proteinExistence type="predicted"/>
<evidence type="ECO:0000313" key="2">
    <source>
        <dbReference type="Proteomes" id="UP000075606"/>
    </source>
</evidence>
<dbReference type="EMBL" id="LRPC01000001">
    <property type="protein sequence ID" value="KYG78545.1"/>
    <property type="molecule type" value="Genomic_DNA"/>
</dbReference>
<gene>
    <name evidence="1" type="ORF">AWW68_06710</name>
</gene>
<dbReference type="Gene3D" id="3.40.30.10">
    <property type="entry name" value="Glutaredoxin"/>
    <property type="match status" value="1"/>
</dbReference>
<protein>
    <submittedName>
        <fullName evidence="1">General stress protein</fullName>
    </submittedName>
</protein>
<accession>A0A150XIQ1</accession>
<name>A0A150XIQ1_9BACT</name>
<dbReference type="STRING" id="333140.AWW68_06710"/>
<dbReference type="NCBIfam" id="TIGR04019">
    <property type="entry name" value="B_thiol_YtxJ"/>
    <property type="match status" value="1"/>
</dbReference>